<protein>
    <submittedName>
        <fullName evidence="3">DUF6351 family protein</fullName>
    </submittedName>
</protein>
<dbReference type="RefSeq" id="WP_340362434.1">
    <property type="nucleotide sequence ID" value="NZ_JBBKZV010000002.1"/>
</dbReference>
<dbReference type="InterPro" id="IPR045556">
    <property type="entry name" value="DUF6351"/>
</dbReference>
<comment type="caution">
    <text evidence="3">The sequence shown here is derived from an EMBL/GenBank/DDBJ whole genome shotgun (WGS) entry which is preliminary data.</text>
</comment>
<keyword evidence="4" id="KW-1185">Reference proteome</keyword>
<gene>
    <name evidence="3" type="ORF">WKW80_04945</name>
</gene>
<feature type="region of interest" description="Disordered" evidence="1">
    <location>
        <begin position="32"/>
        <end position="79"/>
    </location>
</feature>
<evidence type="ECO:0000313" key="4">
    <source>
        <dbReference type="Proteomes" id="UP001363010"/>
    </source>
</evidence>
<feature type="compositionally biased region" description="Low complexity" evidence="1">
    <location>
        <begin position="34"/>
        <end position="63"/>
    </location>
</feature>
<organism evidence="3 4">
    <name type="scientific">Variovorax humicola</name>
    <dbReference type="NCBI Taxonomy" id="1769758"/>
    <lineage>
        <taxon>Bacteria</taxon>
        <taxon>Pseudomonadati</taxon>
        <taxon>Pseudomonadota</taxon>
        <taxon>Betaproteobacteria</taxon>
        <taxon>Burkholderiales</taxon>
        <taxon>Comamonadaceae</taxon>
        <taxon>Variovorax</taxon>
    </lineage>
</organism>
<name>A0ABU8VUA3_9BURK</name>
<proteinExistence type="predicted"/>
<evidence type="ECO:0000256" key="1">
    <source>
        <dbReference type="SAM" id="MobiDB-lite"/>
    </source>
</evidence>
<evidence type="ECO:0000259" key="2">
    <source>
        <dbReference type="Pfam" id="PF19878"/>
    </source>
</evidence>
<evidence type="ECO:0000313" key="3">
    <source>
        <dbReference type="EMBL" id="MEJ8821384.1"/>
    </source>
</evidence>
<accession>A0ABU8VUA3</accession>
<dbReference type="Pfam" id="PF19878">
    <property type="entry name" value="DUF6351"/>
    <property type="match status" value="1"/>
</dbReference>
<dbReference type="Proteomes" id="UP001363010">
    <property type="component" value="Unassembled WGS sequence"/>
</dbReference>
<sequence>MNRNLLGSSCRHLAWSLLTALSIASCGGGGGETSGFAASAPSTSSAKPSSTATESSTSALPATDETAPGVETADVGNAKPEAGNQKLTLVSIRLLSSAPQWVSGGDARIEVQAPPILHDKVEIWINGQKPAQAPVLVSNGRRLEGVVSGFVNGDNTLQVRFLHGLVVAASMRLTNYPIEGPMFSGPHQVPFVCTTSQFGLQPKVDTATSPGYKVLDAESHIIGYSRDCSIERFTTYWYRASDNTWKLLPPGDSVPADMTQVTLPDKRTVEFIVRREVGTINRFLYSFVMLAPRKDNLEHTDTSLWNGRLSYYFGGGVGIGHTQGSVSDTLVPEVLAQGYAIAHSSGNSTRNHYNLQLAGETAMMTKERFIERYGVPTFTVGLGGSGGAVQQYSLAQNHPGVLDALMPLQSYPDMVSQVTHVGDCELLEYYMDMTDRNNTRWSNVKNRTLLVGMNGEPAVVDPMLLSKQILGLVFPSTSTGSTECVKGWRGAFPLVMNPWFGSVPNATFYEPMTDTVTTQTNGPPHIQWSHFNDAVNIYGHGADGYARHTWDNIGVQYGLKSMKEGSITTAEFLDLNFKVGGWVQPKDMVQEEYPFVVDASPVFDPWSHLNMTFSPAPDVPAPRTEGNIDAMKAAYASGLVFSGNDPLPTIDNRQYLEREVNMHDAHQSFAVRKRVLQKTGTTDNLVIWFTDTVPAAPGSPPQVDKNLFAFSVMDQWMASIRAHPELGVAGNRPADAVDSCFDVSGNLIARGPTVWDGILDDKPKGECTKVFPLFSNSRIVAGAPFEEGVYKCALKSVDAALGDGTYEPWKPDDASVAKLKLIFPQGVCDYSKPDLGRPSPS</sequence>
<reference evidence="3 4" key="1">
    <citation type="submission" date="2024-03" db="EMBL/GenBank/DDBJ databases">
        <title>Novel species of the genus Variovorax.</title>
        <authorList>
            <person name="Liu Q."/>
            <person name="Xin Y.-H."/>
        </authorList>
    </citation>
    <scope>NUCLEOTIDE SEQUENCE [LARGE SCALE GENOMIC DNA]</scope>
    <source>
        <strain evidence="3 4">KACC 18501</strain>
    </source>
</reference>
<dbReference type="PROSITE" id="PS51257">
    <property type="entry name" value="PROKAR_LIPOPROTEIN"/>
    <property type="match status" value="1"/>
</dbReference>
<dbReference type="EMBL" id="JBBKZV010000002">
    <property type="protein sequence ID" value="MEJ8821384.1"/>
    <property type="molecule type" value="Genomic_DNA"/>
</dbReference>
<feature type="domain" description="DUF6351" evidence="2">
    <location>
        <begin position="92"/>
        <end position="837"/>
    </location>
</feature>